<proteinExistence type="predicted"/>
<gene>
    <name evidence="2" type="primary">AVEN_247353_1</name>
    <name evidence="2" type="ORF">TNCV_3523911</name>
</gene>
<dbReference type="PANTHER" id="PTHR45913">
    <property type="entry name" value="EPM2A-INTERACTING PROTEIN 1"/>
    <property type="match status" value="1"/>
</dbReference>
<dbReference type="AlphaFoldDB" id="A0A8X6S8A4"/>
<dbReference type="Proteomes" id="UP000887159">
    <property type="component" value="Unassembled WGS sequence"/>
</dbReference>
<keyword evidence="3" id="KW-1185">Reference proteome</keyword>
<dbReference type="InterPro" id="IPR036397">
    <property type="entry name" value="RNaseH_sf"/>
</dbReference>
<sequence length="311" mass="34789">MDDNATCHRTLAVQDCLDSEGIQRLVWPARSPDLNPIENVWDALGRQVAGRNCPPSNKNTFIRALTEEWDKLSQQLLNNVMQTVFARYWVGNIIKEELIAITSLLITTKGTDICTAVRNSLAEKEIDLKRIVSVTTDGTPNMVVFTIDVFSSTIYLVFPAGCSQKVAPDWTLGVKASLCKTAVDCLAGNSSFRQSTSAYGNPISIYPTAFPFNESDKRLLLDIARLSWILSTELCITIKDQQLFTKRTHEAGKVRFLTFSPCDRSSLAVKIIDSWLACHEFELNASEDRSCSRCMLNLTRLRRPPVVWCGS</sequence>
<evidence type="ECO:0000313" key="3">
    <source>
        <dbReference type="Proteomes" id="UP000887159"/>
    </source>
</evidence>
<name>A0A8X6S8A4_TRICX</name>
<evidence type="ECO:0000313" key="2">
    <source>
        <dbReference type="EMBL" id="GFY06535.1"/>
    </source>
</evidence>
<comment type="caution">
    <text evidence="2">The sequence shown here is derived from an EMBL/GenBank/DDBJ whole genome shotgun (WGS) entry which is preliminary data.</text>
</comment>
<accession>A0A8X6S8A4</accession>
<protein>
    <submittedName>
        <fullName evidence="2">DUF4371 domain-containing protein</fullName>
    </submittedName>
</protein>
<dbReference type="Pfam" id="PF13358">
    <property type="entry name" value="DDE_3"/>
    <property type="match status" value="1"/>
</dbReference>
<dbReference type="Gene3D" id="3.30.420.10">
    <property type="entry name" value="Ribonuclease H-like superfamily/Ribonuclease H"/>
    <property type="match status" value="1"/>
</dbReference>
<reference evidence="2" key="1">
    <citation type="submission" date="2020-08" db="EMBL/GenBank/DDBJ databases">
        <title>Multicomponent nature underlies the extraordinary mechanical properties of spider dragline silk.</title>
        <authorList>
            <person name="Kono N."/>
            <person name="Nakamura H."/>
            <person name="Mori M."/>
            <person name="Yoshida Y."/>
            <person name="Ohtoshi R."/>
            <person name="Malay A.D."/>
            <person name="Moran D.A.P."/>
            <person name="Tomita M."/>
            <person name="Numata K."/>
            <person name="Arakawa K."/>
        </authorList>
    </citation>
    <scope>NUCLEOTIDE SEQUENCE</scope>
</reference>
<feature type="domain" description="Tc1-like transposase DDE" evidence="1">
    <location>
        <begin position="3"/>
        <end position="50"/>
    </location>
</feature>
<dbReference type="InterPro" id="IPR038717">
    <property type="entry name" value="Tc1-like_DDE_dom"/>
</dbReference>
<dbReference type="EMBL" id="BMAU01021261">
    <property type="protein sequence ID" value="GFY06535.1"/>
    <property type="molecule type" value="Genomic_DNA"/>
</dbReference>
<organism evidence="2 3">
    <name type="scientific">Trichonephila clavipes</name>
    <name type="common">Golden silk orbweaver</name>
    <name type="synonym">Nephila clavipes</name>
    <dbReference type="NCBI Taxonomy" id="2585209"/>
    <lineage>
        <taxon>Eukaryota</taxon>
        <taxon>Metazoa</taxon>
        <taxon>Ecdysozoa</taxon>
        <taxon>Arthropoda</taxon>
        <taxon>Chelicerata</taxon>
        <taxon>Arachnida</taxon>
        <taxon>Araneae</taxon>
        <taxon>Araneomorphae</taxon>
        <taxon>Entelegynae</taxon>
        <taxon>Araneoidea</taxon>
        <taxon>Nephilidae</taxon>
        <taxon>Trichonephila</taxon>
    </lineage>
</organism>
<dbReference type="GO" id="GO:0003676">
    <property type="term" value="F:nucleic acid binding"/>
    <property type="evidence" value="ECO:0007669"/>
    <property type="project" value="InterPro"/>
</dbReference>
<dbReference type="PANTHER" id="PTHR45913:SF21">
    <property type="entry name" value="DUF4371 DOMAIN-CONTAINING PROTEIN"/>
    <property type="match status" value="1"/>
</dbReference>
<evidence type="ECO:0000259" key="1">
    <source>
        <dbReference type="Pfam" id="PF13358"/>
    </source>
</evidence>